<feature type="region of interest" description="Disordered" evidence="5">
    <location>
        <begin position="1"/>
        <end position="22"/>
    </location>
</feature>
<dbReference type="OMA" id="DYDWGNM"/>
<protein>
    <recommendedName>
        <fullName evidence="6">MYND-type domain-containing protein</fullName>
    </recommendedName>
</protein>
<dbReference type="STRING" id="212818.A0A0D1ZSX7"/>
<evidence type="ECO:0000313" key="8">
    <source>
        <dbReference type="Proteomes" id="UP000054302"/>
    </source>
</evidence>
<evidence type="ECO:0000256" key="5">
    <source>
        <dbReference type="SAM" id="MobiDB-lite"/>
    </source>
</evidence>
<dbReference type="Proteomes" id="UP000054302">
    <property type="component" value="Unassembled WGS sequence"/>
</dbReference>
<feature type="domain" description="MYND-type" evidence="6">
    <location>
        <begin position="30"/>
        <end position="68"/>
    </location>
</feature>
<dbReference type="GeneID" id="27318644"/>
<dbReference type="VEuPathDB" id="FungiDB:PV10_00799"/>
<organism evidence="7 8">
    <name type="scientific">Exophiala mesophila</name>
    <name type="common">Black yeast-like fungus</name>
    <dbReference type="NCBI Taxonomy" id="212818"/>
    <lineage>
        <taxon>Eukaryota</taxon>
        <taxon>Fungi</taxon>
        <taxon>Dikarya</taxon>
        <taxon>Ascomycota</taxon>
        <taxon>Pezizomycotina</taxon>
        <taxon>Eurotiomycetes</taxon>
        <taxon>Chaetothyriomycetidae</taxon>
        <taxon>Chaetothyriales</taxon>
        <taxon>Herpotrichiellaceae</taxon>
        <taxon>Exophiala</taxon>
    </lineage>
</organism>
<evidence type="ECO:0000256" key="2">
    <source>
        <dbReference type="ARBA" id="ARBA00022771"/>
    </source>
</evidence>
<dbReference type="PROSITE" id="PS50865">
    <property type="entry name" value="ZF_MYND_2"/>
    <property type="match status" value="1"/>
</dbReference>
<reference evidence="7 8" key="1">
    <citation type="submission" date="2015-01" db="EMBL/GenBank/DDBJ databases">
        <title>The Genome Sequence of Exophiala mesophila CBS40295.</title>
        <authorList>
            <consortium name="The Broad Institute Genomics Platform"/>
            <person name="Cuomo C."/>
            <person name="de Hoog S."/>
            <person name="Gorbushina A."/>
            <person name="Stielow B."/>
            <person name="Teixiera M."/>
            <person name="Abouelleil A."/>
            <person name="Chapman S.B."/>
            <person name="Priest M."/>
            <person name="Young S.K."/>
            <person name="Wortman J."/>
            <person name="Nusbaum C."/>
            <person name="Birren B."/>
        </authorList>
    </citation>
    <scope>NUCLEOTIDE SEQUENCE [LARGE SCALE GENOMIC DNA]</scope>
    <source>
        <strain evidence="7 8">CBS 40295</strain>
    </source>
</reference>
<dbReference type="HOGENOM" id="CLU_041470_2_1_1"/>
<dbReference type="Pfam" id="PF01753">
    <property type="entry name" value="zf-MYND"/>
    <property type="match status" value="1"/>
</dbReference>
<dbReference type="RefSeq" id="XP_016228563.1">
    <property type="nucleotide sequence ID" value="XM_016364914.1"/>
</dbReference>
<evidence type="ECO:0000313" key="7">
    <source>
        <dbReference type="EMBL" id="KIV96989.1"/>
    </source>
</evidence>
<dbReference type="AlphaFoldDB" id="A0A0D1ZSX7"/>
<evidence type="ECO:0000256" key="1">
    <source>
        <dbReference type="ARBA" id="ARBA00022723"/>
    </source>
</evidence>
<name>A0A0D1ZSX7_EXOME</name>
<keyword evidence="2 4" id="KW-0863">Zinc-finger</keyword>
<dbReference type="InterPro" id="IPR002893">
    <property type="entry name" value="Znf_MYND"/>
</dbReference>
<keyword evidence="8" id="KW-1185">Reference proteome</keyword>
<dbReference type="GO" id="GO:0008270">
    <property type="term" value="F:zinc ion binding"/>
    <property type="evidence" value="ECO:0007669"/>
    <property type="project" value="UniProtKB-KW"/>
</dbReference>
<dbReference type="OrthoDB" id="5952526at2759"/>
<accession>A0A0D1ZSX7</accession>
<keyword evidence="3" id="KW-0862">Zinc</keyword>
<proteinExistence type="predicted"/>
<dbReference type="SUPFAM" id="SSF144232">
    <property type="entry name" value="HIT/MYND zinc finger-like"/>
    <property type="match status" value="1"/>
</dbReference>
<evidence type="ECO:0000256" key="4">
    <source>
        <dbReference type="PROSITE-ProRule" id="PRU00134"/>
    </source>
</evidence>
<keyword evidence="1" id="KW-0479">Metal-binding</keyword>
<dbReference type="Gene3D" id="6.10.140.2220">
    <property type="match status" value="1"/>
</dbReference>
<sequence length="465" mass="53442">MSMSHTALLSAPDPSGPDLKSDRGQLRHRCGLCSKTGVKLLRCSACHAVRYCSRDHQSEHRSQHKSSCRNIKRLRADLDKRDQAIRNPTAGSPIQTNAFETHVGRFTEFDHTDDYMSVRMSLLDALRRQATLDGVSEALEHLQDMLRLDRSDEFWLRDLAPPLMLQLDKDQECYDFLKWWLMVNPKDDEGAHDWVKDPPFLNIKDASVLEDVKYISAESVDVHHLAAVVLLKMKLLVDLVNIRLTRRVLKGRLPTEVLGIIAYHAVRSPISCKWVNKNECDLIDIQQTLQMQIKILAMITMRCNRAFPHLIFEVNRHVSTPLDDNHPLLFFEEMVSLVQHSYPAWWQHDGVLELLQSARQTASKVLDDEIESMTLSRSPYLKTNQGTRRKDEYLLFLASCHRLWYYLDAVVEDVVSLNTEEEAVSSKKFYSSDAEREKLRVWLNRSGSLSSVSQSDDSNINSNSV</sequence>
<dbReference type="EMBL" id="KN847520">
    <property type="protein sequence ID" value="KIV96989.1"/>
    <property type="molecule type" value="Genomic_DNA"/>
</dbReference>
<evidence type="ECO:0000256" key="3">
    <source>
        <dbReference type="ARBA" id="ARBA00022833"/>
    </source>
</evidence>
<gene>
    <name evidence="7" type="ORF">PV10_00799</name>
</gene>
<evidence type="ECO:0000259" key="6">
    <source>
        <dbReference type="PROSITE" id="PS50865"/>
    </source>
</evidence>